<dbReference type="PANTHER" id="PTHR34580">
    <property type="match status" value="1"/>
</dbReference>
<evidence type="ECO:0000259" key="2">
    <source>
        <dbReference type="Pfam" id="PF25583"/>
    </source>
</evidence>
<dbReference type="PANTHER" id="PTHR34580:SF9">
    <property type="entry name" value="SLL5097 PROTEIN"/>
    <property type="match status" value="1"/>
</dbReference>
<dbReference type="InterPro" id="IPR051534">
    <property type="entry name" value="CBASS_pafABC_assoc_protein"/>
</dbReference>
<dbReference type="Proteomes" id="UP000030185">
    <property type="component" value="Unassembled WGS sequence"/>
</dbReference>
<dbReference type="InterPro" id="IPR057727">
    <property type="entry name" value="WCX_dom"/>
</dbReference>
<comment type="caution">
    <text evidence="3">The sequence shown here is derived from an EMBL/GenBank/DDBJ whole genome shotgun (WGS) entry which is preliminary data.</text>
</comment>
<dbReference type="InterPro" id="IPR008775">
    <property type="entry name" value="Phytyl_CoA_dOase-like"/>
</dbReference>
<dbReference type="Gene3D" id="2.60.120.620">
    <property type="entry name" value="q2cbj1_9rhob like domain"/>
    <property type="match status" value="1"/>
</dbReference>
<gene>
    <name evidence="3" type="ORF">MYP_1571</name>
</gene>
<sequence length="528" mass="60409">MDIQMMRSDKLGYNAPIIVLDKKYYTYEDPDYSITNIPLTGQDLNKLTEVVELLKQFSGFSHFQELSGMVQRLEDKIHSSKTNKSSVIDFEKNENLKGLQYLDSLYQAIINETPLNIVYKSFKSRTANTLSFHPYLLKEYRNRWFVLGITKRGQPMLNLALDRIEGLSPSNVSYIKYKQDDIKDYFKDVIGVSVNPNGEPENVMLFVDRTNAPYVITKPLHHSQQVIETTDNGIVISLKVQLNFELEKEILGFGDAVRVIKPETLKRRIRERLAHALDLYDADLTSSGIKTALQKAEGRGSAILQNVYTKKEVNKIKTIIQEYFNKTLPKGDKQVYAIRQLLIEIPELKSFLFNKNLKKILASKGDNLFLTKAIYFDKPPESNWYVTWHQDITINVNKKTETVGYTGWTQKGSVISVCPPEDILKNTLTIRIHLDDTDERNGGLKIIPGSHQKKLNNDQIATITQNSMALPCEVKAGGIHFMKPLLLHASSKVTNQKHRRVLHLEFNSLELPGDMEWGEKVVSNKFKV</sequence>
<evidence type="ECO:0000259" key="1">
    <source>
        <dbReference type="Pfam" id="PF13280"/>
    </source>
</evidence>
<dbReference type="EMBL" id="BBLT01000002">
    <property type="protein sequence ID" value="GAL84343.1"/>
    <property type="molecule type" value="Genomic_DNA"/>
</dbReference>
<protein>
    <submittedName>
        <fullName evidence="3">Phytanoyl-CoA dioxygenase PhyH</fullName>
    </submittedName>
</protein>
<dbReference type="PROSITE" id="PS52050">
    <property type="entry name" value="WYL"/>
    <property type="match status" value="1"/>
</dbReference>
<dbReference type="eggNOG" id="COG2378">
    <property type="taxonomic scope" value="Bacteria"/>
</dbReference>
<dbReference type="InterPro" id="IPR026881">
    <property type="entry name" value="WYL_dom"/>
</dbReference>
<dbReference type="Pfam" id="PF13280">
    <property type="entry name" value="WYL"/>
    <property type="match status" value="1"/>
</dbReference>
<feature type="domain" description="WYL" evidence="1">
    <location>
        <begin position="101"/>
        <end position="167"/>
    </location>
</feature>
<organism evidence="3 4">
    <name type="scientific">Sporocytophaga myxococcoides</name>
    <dbReference type="NCBI Taxonomy" id="153721"/>
    <lineage>
        <taxon>Bacteria</taxon>
        <taxon>Pseudomonadati</taxon>
        <taxon>Bacteroidota</taxon>
        <taxon>Cytophagia</taxon>
        <taxon>Cytophagales</taxon>
        <taxon>Cytophagaceae</taxon>
        <taxon>Sporocytophaga</taxon>
    </lineage>
</organism>
<dbReference type="STRING" id="153721.MYP_1571"/>
<dbReference type="SUPFAM" id="SSF51197">
    <property type="entry name" value="Clavaminate synthase-like"/>
    <property type="match status" value="1"/>
</dbReference>
<dbReference type="eggNOG" id="COG5285">
    <property type="taxonomic scope" value="Bacteria"/>
</dbReference>
<keyword evidence="4" id="KW-1185">Reference proteome</keyword>
<evidence type="ECO:0000313" key="3">
    <source>
        <dbReference type="EMBL" id="GAL84343.1"/>
    </source>
</evidence>
<keyword evidence="3" id="KW-0560">Oxidoreductase</keyword>
<keyword evidence="3" id="KW-0223">Dioxygenase</keyword>
<dbReference type="Pfam" id="PF25583">
    <property type="entry name" value="WCX"/>
    <property type="match status" value="1"/>
</dbReference>
<feature type="domain" description="WCX" evidence="2">
    <location>
        <begin position="200"/>
        <end position="277"/>
    </location>
</feature>
<name>A0A098LE15_9BACT</name>
<proteinExistence type="predicted"/>
<dbReference type="GO" id="GO:0016706">
    <property type="term" value="F:2-oxoglutarate-dependent dioxygenase activity"/>
    <property type="evidence" value="ECO:0007669"/>
    <property type="project" value="UniProtKB-ARBA"/>
</dbReference>
<dbReference type="Pfam" id="PF05721">
    <property type="entry name" value="PhyH"/>
    <property type="match status" value="1"/>
</dbReference>
<dbReference type="AlphaFoldDB" id="A0A098LE15"/>
<accession>A0A098LE15</accession>
<evidence type="ECO:0000313" key="4">
    <source>
        <dbReference type="Proteomes" id="UP000030185"/>
    </source>
</evidence>
<reference evidence="3 4" key="1">
    <citation type="submission" date="2014-09" db="EMBL/GenBank/DDBJ databases">
        <title>Sporocytophaga myxococcoides PG-01 genome sequencing.</title>
        <authorList>
            <person name="Liu L."/>
            <person name="Gao P.J."/>
            <person name="Chen G.J."/>
            <person name="Wang L.S."/>
        </authorList>
    </citation>
    <scope>NUCLEOTIDE SEQUENCE [LARGE SCALE GENOMIC DNA]</scope>
    <source>
        <strain evidence="3 4">PG-01</strain>
    </source>
</reference>